<dbReference type="EMBL" id="KZ453771">
    <property type="protein sequence ID" value="PKA46902.1"/>
    <property type="molecule type" value="Genomic_DNA"/>
</dbReference>
<feature type="domain" description="DUF659" evidence="1">
    <location>
        <begin position="16"/>
        <end position="58"/>
    </location>
</feature>
<accession>A0A2H9ZUC9</accession>
<evidence type="ECO:0000313" key="2">
    <source>
        <dbReference type="EMBL" id="PKA46902.1"/>
    </source>
</evidence>
<sequence length="59" mass="6814">MQHLHAKASMENYVLPGYNSLRTTLLQKEKAHIERQLQPIKNTWNLKGVTLVVDGWTDP</sequence>
<name>A0A2H9ZUC9_9ASPA</name>
<dbReference type="STRING" id="1088818.A0A2H9ZUC9"/>
<dbReference type="Proteomes" id="UP000236161">
    <property type="component" value="Unassembled WGS sequence"/>
</dbReference>
<dbReference type="Pfam" id="PF04937">
    <property type="entry name" value="DUF659"/>
    <property type="match status" value="1"/>
</dbReference>
<reference evidence="2 3" key="1">
    <citation type="journal article" date="2017" name="Nature">
        <title>The Apostasia genome and the evolution of orchids.</title>
        <authorList>
            <person name="Zhang G.Q."/>
            <person name="Liu K.W."/>
            <person name="Li Z."/>
            <person name="Lohaus R."/>
            <person name="Hsiao Y.Y."/>
            <person name="Niu S.C."/>
            <person name="Wang J.Y."/>
            <person name="Lin Y.C."/>
            <person name="Xu Q."/>
            <person name="Chen L.J."/>
            <person name="Yoshida K."/>
            <person name="Fujiwara S."/>
            <person name="Wang Z.W."/>
            <person name="Zhang Y.Q."/>
            <person name="Mitsuda N."/>
            <person name="Wang M."/>
            <person name="Liu G.H."/>
            <person name="Pecoraro L."/>
            <person name="Huang H.X."/>
            <person name="Xiao X.J."/>
            <person name="Lin M."/>
            <person name="Wu X.Y."/>
            <person name="Wu W.L."/>
            <person name="Chen Y.Y."/>
            <person name="Chang S.B."/>
            <person name="Sakamoto S."/>
            <person name="Ohme-Takagi M."/>
            <person name="Yagi M."/>
            <person name="Zeng S.J."/>
            <person name="Shen C.Y."/>
            <person name="Yeh C.M."/>
            <person name="Luo Y.B."/>
            <person name="Tsai W.C."/>
            <person name="Van de Peer Y."/>
            <person name="Liu Z.J."/>
        </authorList>
    </citation>
    <scope>NUCLEOTIDE SEQUENCE [LARGE SCALE GENOMIC DNA]</scope>
    <source>
        <strain evidence="3">cv. Shenzhen</strain>
        <tissue evidence="2">Stem</tissue>
    </source>
</reference>
<evidence type="ECO:0000259" key="1">
    <source>
        <dbReference type="Pfam" id="PF04937"/>
    </source>
</evidence>
<dbReference type="InterPro" id="IPR007021">
    <property type="entry name" value="DUF659"/>
</dbReference>
<evidence type="ECO:0000313" key="3">
    <source>
        <dbReference type="Proteomes" id="UP000236161"/>
    </source>
</evidence>
<dbReference type="OrthoDB" id="1925573at2759"/>
<keyword evidence="3" id="KW-1185">Reference proteome</keyword>
<protein>
    <recommendedName>
        <fullName evidence="1">DUF659 domain-containing protein</fullName>
    </recommendedName>
</protein>
<dbReference type="AlphaFoldDB" id="A0A2H9ZUC9"/>
<gene>
    <name evidence="2" type="ORF">AXF42_Ash021707</name>
</gene>
<proteinExistence type="predicted"/>
<organism evidence="2 3">
    <name type="scientific">Apostasia shenzhenica</name>
    <dbReference type="NCBI Taxonomy" id="1088818"/>
    <lineage>
        <taxon>Eukaryota</taxon>
        <taxon>Viridiplantae</taxon>
        <taxon>Streptophyta</taxon>
        <taxon>Embryophyta</taxon>
        <taxon>Tracheophyta</taxon>
        <taxon>Spermatophyta</taxon>
        <taxon>Magnoliopsida</taxon>
        <taxon>Liliopsida</taxon>
        <taxon>Asparagales</taxon>
        <taxon>Orchidaceae</taxon>
        <taxon>Apostasioideae</taxon>
        <taxon>Apostasia</taxon>
    </lineage>
</organism>